<keyword evidence="1" id="KW-0677">Repeat</keyword>
<dbReference type="InterPro" id="IPR036770">
    <property type="entry name" value="Ankyrin_rpt-contain_sf"/>
</dbReference>
<evidence type="ECO:0000313" key="8">
    <source>
        <dbReference type="Proteomes" id="UP000481153"/>
    </source>
</evidence>
<feature type="region of interest" description="Disordered" evidence="5">
    <location>
        <begin position="1"/>
        <end position="34"/>
    </location>
</feature>
<evidence type="ECO:0000259" key="6">
    <source>
        <dbReference type="PROSITE" id="PS50089"/>
    </source>
</evidence>
<comment type="caution">
    <text evidence="7">The sequence shown here is derived from an EMBL/GenBank/DDBJ whole genome shotgun (WGS) entry which is preliminary data.</text>
</comment>
<feature type="repeat" description="ANK" evidence="3">
    <location>
        <begin position="83"/>
        <end position="115"/>
    </location>
</feature>
<dbReference type="SUPFAM" id="SSF48403">
    <property type="entry name" value="Ankyrin repeat"/>
    <property type="match status" value="1"/>
</dbReference>
<keyword evidence="8" id="KW-1185">Reference proteome</keyword>
<dbReference type="Pfam" id="PF12796">
    <property type="entry name" value="Ank_2"/>
    <property type="match status" value="2"/>
</dbReference>
<feature type="repeat" description="ANK" evidence="3">
    <location>
        <begin position="205"/>
        <end position="237"/>
    </location>
</feature>
<dbReference type="Gene3D" id="1.25.40.20">
    <property type="entry name" value="Ankyrin repeat-containing domain"/>
    <property type="match status" value="2"/>
</dbReference>
<protein>
    <recommendedName>
        <fullName evidence="6">RING-type domain-containing protein</fullName>
    </recommendedName>
</protein>
<name>A0A6G0WN60_9STRA</name>
<gene>
    <name evidence="7" type="ORF">Ae201684_013362</name>
</gene>
<dbReference type="PROSITE" id="PS50297">
    <property type="entry name" value="ANK_REP_REGION"/>
    <property type="match status" value="2"/>
</dbReference>
<dbReference type="PROSITE" id="PS50088">
    <property type="entry name" value="ANK_REPEAT"/>
    <property type="match status" value="2"/>
</dbReference>
<keyword evidence="4" id="KW-0862">Zinc</keyword>
<dbReference type="GO" id="GO:0008270">
    <property type="term" value="F:zinc ion binding"/>
    <property type="evidence" value="ECO:0007669"/>
    <property type="project" value="UniProtKB-KW"/>
</dbReference>
<evidence type="ECO:0000256" key="1">
    <source>
        <dbReference type="ARBA" id="ARBA00022737"/>
    </source>
</evidence>
<evidence type="ECO:0000313" key="7">
    <source>
        <dbReference type="EMBL" id="KAF0728790.1"/>
    </source>
</evidence>
<feature type="compositionally biased region" description="Polar residues" evidence="5">
    <location>
        <begin position="1"/>
        <end position="12"/>
    </location>
</feature>
<evidence type="ECO:0000256" key="3">
    <source>
        <dbReference type="PROSITE-ProRule" id="PRU00023"/>
    </source>
</evidence>
<dbReference type="GO" id="GO:0085020">
    <property type="term" value="P:protein K6-linked ubiquitination"/>
    <property type="evidence" value="ECO:0007669"/>
    <property type="project" value="TreeGrafter"/>
</dbReference>
<feature type="domain" description="RING-type" evidence="6">
    <location>
        <begin position="302"/>
        <end position="335"/>
    </location>
</feature>
<dbReference type="InterPro" id="IPR013083">
    <property type="entry name" value="Znf_RING/FYVE/PHD"/>
</dbReference>
<dbReference type="PANTHER" id="PTHR24171">
    <property type="entry name" value="ANKYRIN REPEAT DOMAIN-CONTAINING PROTEIN 39-RELATED"/>
    <property type="match status" value="1"/>
</dbReference>
<dbReference type="PROSITE" id="PS50089">
    <property type="entry name" value="ZF_RING_2"/>
    <property type="match status" value="2"/>
</dbReference>
<sequence>MASIQGQMSQGDGDTGPHAAQAYQTAHVQASQVDVSTTDEELHLTSSQPHNTLLVYFSALGNLHVILDLLQTQGIDPNRPDAAGQRPLHAAAENNHLHVVQALLDAGADPSLTNQNGLIPAAVTTDINIRRSLFERGLSLADCVAGGAWGELKRRILARKIDNINLRFGQLAWTLLGYAAQHNQHDIVAQLLNDARIDVNATDLYDTTPLHAAAIQDNLVFLQLLVAAGADTTRRNLAGQTPADVALPQTQLCMLPDLFEFVPCARCNFWYPQADGDCSLCPVFETEALIARVVEIESSFQCVYCNDNVKEMIFACGHEACRTCAIRFRTCPGCNKQVTKCIRRFGIDRYKQVISSADSIVEGTTEPVEKRRRLDDKQDFLDHMRLLHEVDECEICFEATKEIVFQCGHETCTTCAAKLTNCPQCRVRIKSRIQRRG</sequence>
<dbReference type="EMBL" id="VJMJ01000172">
    <property type="protein sequence ID" value="KAF0728790.1"/>
    <property type="molecule type" value="Genomic_DNA"/>
</dbReference>
<feature type="compositionally biased region" description="Polar residues" evidence="5">
    <location>
        <begin position="22"/>
        <end position="34"/>
    </location>
</feature>
<accession>A0A6G0WN60</accession>
<dbReference type="InterPro" id="IPR001841">
    <property type="entry name" value="Znf_RING"/>
</dbReference>
<dbReference type="Pfam" id="PF13920">
    <property type="entry name" value="zf-C3HC4_3"/>
    <property type="match status" value="1"/>
</dbReference>
<dbReference type="Gene3D" id="3.30.40.10">
    <property type="entry name" value="Zinc/RING finger domain, C3HC4 (zinc finger)"/>
    <property type="match status" value="2"/>
</dbReference>
<reference evidence="7 8" key="1">
    <citation type="submission" date="2019-07" db="EMBL/GenBank/DDBJ databases">
        <title>Genomics analysis of Aphanomyces spp. identifies a new class of oomycete effector associated with host adaptation.</title>
        <authorList>
            <person name="Gaulin E."/>
        </authorList>
    </citation>
    <scope>NUCLEOTIDE SEQUENCE [LARGE SCALE GENOMIC DNA]</scope>
    <source>
        <strain evidence="7 8">ATCC 201684</strain>
    </source>
</reference>
<evidence type="ECO:0000256" key="2">
    <source>
        <dbReference type="ARBA" id="ARBA00023043"/>
    </source>
</evidence>
<dbReference type="SMART" id="SM00248">
    <property type="entry name" value="ANK"/>
    <property type="match status" value="4"/>
</dbReference>
<dbReference type="PANTHER" id="PTHR24171:SF8">
    <property type="entry name" value="BRCA1-ASSOCIATED RING DOMAIN PROTEIN 1"/>
    <property type="match status" value="1"/>
</dbReference>
<keyword evidence="2 3" id="KW-0040">ANK repeat</keyword>
<dbReference type="InterPro" id="IPR002110">
    <property type="entry name" value="Ankyrin_rpt"/>
</dbReference>
<feature type="domain" description="RING-type" evidence="6">
    <location>
        <begin position="393"/>
        <end position="426"/>
    </location>
</feature>
<organism evidence="7 8">
    <name type="scientific">Aphanomyces euteiches</name>
    <dbReference type="NCBI Taxonomy" id="100861"/>
    <lineage>
        <taxon>Eukaryota</taxon>
        <taxon>Sar</taxon>
        <taxon>Stramenopiles</taxon>
        <taxon>Oomycota</taxon>
        <taxon>Saprolegniomycetes</taxon>
        <taxon>Saprolegniales</taxon>
        <taxon>Verrucalvaceae</taxon>
        <taxon>Aphanomyces</taxon>
    </lineage>
</organism>
<dbReference type="SMART" id="SM00184">
    <property type="entry name" value="RING"/>
    <property type="match status" value="2"/>
</dbReference>
<dbReference type="GO" id="GO:0004842">
    <property type="term" value="F:ubiquitin-protein transferase activity"/>
    <property type="evidence" value="ECO:0007669"/>
    <property type="project" value="TreeGrafter"/>
</dbReference>
<evidence type="ECO:0000256" key="4">
    <source>
        <dbReference type="PROSITE-ProRule" id="PRU00175"/>
    </source>
</evidence>
<dbReference type="SUPFAM" id="SSF57850">
    <property type="entry name" value="RING/U-box"/>
    <property type="match status" value="1"/>
</dbReference>
<evidence type="ECO:0000256" key="5">
    <source>
        <dbReference type="SAM" id="MobiDB-lite"/>
    </source>
</evidence>
<dbReference type="AlphaFoldDB" id="A0A6G0WN60"/>
<proteinExistence type="predicted"/>
<keyword evidence="4" id="KW-0479">Metal-binding</keyword>
<dbReference type="Proteomes" id="UP000481153">
    <property type="component" value="Unassembled WGS sequence"/>
</dbReference>
<dbReference type="VEuPathDB" id="FungiDB:AeMF1_021802"/>
<keyword evidence="4" id="KW-0863">Zinc-finger</keyword>